<dbReference type="PANTHER" id="PTHR43335">
    <property type="entry name" value="ABC TRANSPORTER, ATP-BINDING PROTEIN"/>
    <property type="match status" value="1"/>
</dbReference>
<comment type="caution">
    <text evidence="6">The sequence shown here is derived from an EMBL/GenBank/DDBJ whole genome shotgun (WGS) entry which is preliminary data.</text>
</comment>
<evidence type="ECO:0000313" key="7">
    <source>
        <dbReference type="Proteomes" id="UP000886884"/>
    </source>
</evidence>
<dbReference type="Proteomes" id="UP000886884">
    <property type="component" value="Unassembled WGS sequence"/>
</dbReference>
<dbReference type="InterPro" id="IPR027417">
    <property type="entry name" value="P-loop_NTPase"/>
</dbReference>
<protein>
    <submittedName>
        <fullName evidence="6">ATP-binding cassette domain-containing protein</fullName>
    </submittedName>
</protein>
<evidence type="ECO:0000256" key="4">
    <source>
        <dbReference type="ARBA" id="ARBA00022840"/>
    </source>
</evidence>
<dbReference type="InterPro" id="IPR003593">
    <property type="entry name" value="AAA+_ATPase"/>
</dbReference>
<dbReference type="AlphaFoldDB" id="A0A9D1P6U3"/>
<sequence>MNLVIMGLKKRYRSNIALNGINMEIHPGIHGLLGSNGAGKTTLLRILATILRSDSGEIHWGETLDWKRPTAVKKALGYLPQQFGMYPYLSVREALRCVALLKGLPQQREREQIDLALERTHLADFQARKVAHLSGGMLRRLGIAQAILGEPDLLLLDEPSVGLDPEERIHLRKIIREYASSSRIVLLSSHIVGDIESLCDSLTILCGGNVLFSGGTQEATLLADGWVREAAVEKSALDDWERRYTVVNFLPGESSYTVRYLDREKRATGETVPTLEDSYALLVRAYKERERL</sequence>
<dbReference type="PROSITE" id="PS50893">
    <property type="entry name" value="ABC_TRANSPORTER_2"/>
    <property type="match status" value="1"/>
</dbReference>
<organism evidence="6 7">
    <name type="scientific">Candidatus Ornithocaccomicrobium faecavium</name>
    <dbReference type="NCBI Taxonomy" id="2840890"/>
    <lineage>
        <taxon>Bacteria</taxon>
        <taxon>Bacillati</taxon>
        <taxon>Bacillota</taxon>
        <taxon>Clostridia</taxon>
        <taxon>Candidatus Ornithocaccomicrobium</taxon>
    </lineage>
</organism>
<evidence type="ECO:0000256" key="2">
    <source>
        <dbReference type="ARBA" id="ARBA00022448"/>
    </source>
</evidence>
<proteinExistence type="inferred from homology"/>
<dbReference type="GO" id="GO:0005524">
    <property type="term" value="F:ATP binding"/>
    <property type="evidence" value="ECO:0007669"/>
    <property type="project" value="UniProtKB-KW"/>
</dbReference>
<name>A0A9D1P6U3_9FIRM</name>
<evidence type="ECO:0000259" key="5">
    <source>
        <dbReference type="PROSITE" id="PS50893"/>
    </source>
</evidence>
<dbReference type="Pfam" id="PF00005">
    <property type="entry name" value="ABC_tran"/>
    <property type="match status" value="1"/>
</dbReference>
<reference evidence="6" key="2">
    <citation type="journal article" date="2021" name="PeerJ">
        <title>Extensive microbial diversity within the chicken gut microbiome revealed by metagenomics and culture.</title>
        <authorList>
            <person name="Gilroy R."/>
            <person name="Ravi A."/>
            <person name="Getino M."/>
            <person name="Pursley I."/>
            <person name="Horton D.L."/>
            <person name="Alikhan N.F."/>
            <person name="Baker D."/>
            <person name="Gharbi K."/>
            <person name="Hall N."/>
            <person name="Watson M."/>
            <person name="Adriaenssens E.M."/>
            <person name="Foster-Nyarko E."/>
            <person name="Jarju S."/>
            <person name="Secka A."/>
            <person name="Antonio M."/>
            <person name="Oren A."/>
            <person name="Chaudhuri R.R."/>
            <person name="La Ragione R."/>
            <person name="Hildebrand F."/>
            <person name="Pallen M.J."/>
        </authorList>
    </citation>
    <scope>NUCLEOTIDE SEQUENCE</scope>
    <source>
        <strain evidence="6">CHK183-6373</strain>
    </source>
</reference>
<dbReference type="EMBL" id="DVOT01000028">
    <property type="protein sequence ID" value="HIV26618.1"/>
    <property type="molecule type" value="Genomic_DNA"/>
</dbReference>
<dbReference type="SUPFAM" id="SSF52540">
    <property type="entry name" value="P-loop containing nucleoside triphosphate hydrolases"/>
    <property type="match status" value="1"/>
</dbReference>
<keyword evidence="4 6" id="KW-0067">ATP-binding</keyword>
<dbReference type="PANTHER" id="PTHR43335:SF2">
    <property type="entry name" value="ABC TRANSPORTER, ATP-BINDING PROTEIN"/>
    <property type="match status" value="1"/>
</dbReference>
<dbReference type="Gene3D" id="3.40.50.300">
    <property type="entry name" value="P-loop containing nucleotide triphosphate hydrolases"/>
    <property type="match status" value="1"/>
</dbReference>
<accession>A0A9D1P6U3</accession>
<evidence type="ECO:0000256" key="1">
    <source>
        <dbReference type="ARBA" id="ARBA00005417"/>
    </source>
</evidence>
<dbReference type="SMART" id="SM00382">
    <property type="entry name" value="AAA"/>
    <property type="match status" value="1"/>
</dbReference>
<feature type="domain" description="ABC transporter" evidence="5">
    <location>
        <begin position="3"/>
        <end position="232"/>
    </location>
</feature>
<evidence type="ECO:0000256" key="3">
    <source>
        <dbReference type="ARBA" id="ARBA00022741"/>
    </source>
</evidence>
<keyword evidence="3" id="KW-0547">Nucleotide-binding</keyword>
<dbReference type="InterPro" id="IPR003439">
    <property type="entry name" value="ABC_transporter-like_ATP-bd"/>
</dbReference>
<dbReference type="GO" id="GO:0016887">
    <property type="term" value="F:ATP hydrolysis activity"/>
    <property type="evidence" value="ECO:0007669"/>
    <property type="project" value="InterPro"/>
</dbReference>
<dbReference type="PROSITE" id="PS00211">
    <property type="entry name" value="ABC_TRANSPORTER_1"/>
    <property type="match status" value="1"/>
</dbReference>
<gene>
    <name evidence="6" type="ORF">IAA64_01500</name>
</gene>
<evidence type="ECO:0000313" key="6">
    <source>
        <dbReference type="EMBL" id="HIV26618.1"/>
    </source>
</evidence>
<dbReference type="InterPro" id="IPR017871">
    <property type="entry name" value="ABC_transporter-like_CS"/>
</dbReference>
<comment type="similarity">
    <text evidence="1">Belongs to the ABC transporter superfamily.</text>
</comment>
<keyword evidence="2" id="KW-0813">Transport</keyword>
<reference evidence="6" key="1">
    <citation type="submission" date="2020-10" db="EMBL/GenBank/DDBJ databases">
        <authorList>
            <person name="Gilroy R."/>
        </authorList>
    </citation>
    <scope>NUCLEOTIDE SEQUENCE</scope>
    <source>
        <strain evidence="6">CHK183-6373</strain>
    </source>
</reference>